<dbReference type="NCBIfam" id="TIGR04057">
    <property type="entry name" value="SusC_RagA_signa"/>
    <property type="match status" value="1"/>
</dbReference>
<evidence type="ECO:0000256" key="8">
    <source>
        <dbReference type="PROSITE-ProRule" id="PRU01360"/>
    </source>
</evidence>
<dbReference type="InterPro" id="IPR039426">
    <property type="entry name" value="TonB-dep_rcpt-like"/>
</dbReference>
<dbReference type="InterPro" id="IPR000531">
    <property type="entry name" value="Beta-barrel_TonB"/>
</dbReference>
<keyword evidence="6 8" id="KW-0472">Membrane</keyword>
<keyword evidence="3 8" id="KW-1134">Transmembrane beta strand</keyword>
<evidence type="ECO:0000256" key="4">
    <source>
        <dbReference type="ARBA" id="ARBA00022692"/>
    </source>
</evidence>
<dbReference type="InterPro" id="IPR023997">
    <property type="entry name" value="TonB-dep_OMP_SusC/RagA_CS"/>
</dbReference>
<dbReference type="EMBL" id="JACRVF010000002">
    <property type="protein sequence ID" value="MBC5992850.1"/>
    <property type="molecule type" value="Genomic_DNA"/>
</dbReference>
<evidence type="ECO:0000313" key="13">
    <source>
        <dbReference type="EMBL" id="MBC5992850.1"/>
    </source>
</evidence>
<feature type="signal peptide" evidence="10">
    <location>
        <begin position="1"/>
        <end position="21"/>
    </location>
</feature>
<dbReference type="Pfam" id="PF07715">
    <property type="entry name" value="Plug"/>
    <property type="match status" value="1"/>
</dbReference>
<feature type="domain" description="TonB-dependent receptor plug" evidence="12">
    <location>
        <begin position="117"/>
        <end position="224"/>
    </location>
</feature>
<dbReference type="InterPro" id="IPR008969">
    <property type="entry name" value="CarboxyPept-like_regulatory"/>
</dbReference>
<dbReference type="Gene3D" id="2.40.170.20">
    <property type="entry name" value="TonB-dependent receptor, beta-barrel domain"/>
    <property type="match status" value="1"/>
</dbReference>
<keyword evidence="4 8" id="KW-0812">Transmembrane</keyword>
<evidence type="ECO:0000256" key="2">
    <source>
        <dbReference type="ARBA" id="ARBA00022448"/>
    </source>
</evidence>
<dbReference type="Gene3D" id="2.60.40.1120">
    <property type="entry name" value="Carboxypeptidase-like, regulatory domain"/>
    <property type="match status" value="1"/>
</dbReference>
<evidence type="ECO:0000259" key="11">
    <source>
        <dbReference type="Pfam" id="PF00593"/>
    </source>
</evidence>
<dbReference type="FunFam" id="2.170.130.10:FF:000003">
    <property type="entry name" value="SusC/RagA family TonB-linked outer membrane protein"/>
    <property type="match status" value="1"/>
</dbReference>
<evidence type="ECO:0000256" key="5">
    <source>
        <dbReference type="ARBA" id="ARBA00023077"/>
    </source>
</evidence>
<name>A0A923N4P4_9BACT</name>
<dbReference type="PROSITE" id="PS52016">
    <property type="entry name" value="TONB_DEPENDENT_REC_3"/>
    <property type="match status" value="1"/>
</dbReference>
<dbReference type="InterPro" id="IPR036942">
    <property type="entry name" value="Beta-barrel_TonB_sf"/>
</dbReference>
<keyword evidence="2 8" id="KW-0813">Transport</keyword>
<proteinExistence type="inferred from homology"/>
<dbReference type="InterPro" id="IPR037066">
    <property type="entry name" value="Plug_dom_sf"/>
</dbReference>
<dbReference type="AlphaFoldDB" id="A0A923N4P4"/>
<evidence type="ECO:0000256" key="6">
    <source>
        <dbReference type="ARBA" id="ARBA00023136"/>
    </source>
</evidence>
<comment type="similarity">
    <text evidence="8 9">Belongs to the TonB-dependent receptor family.</text>
</comment>
<dbReference type="NCBIfam" id="TIGR04056">
    <property type="entry name" value="OMP_RagA_SusC"/>
    <property type="match status" value="1"/>
</dbReference>
<dbReference type="SUPFAM" id="SSF49464">
    <property type="entry name" value="Carboxypeptidase regulatory domain-like"/>
    <property type="match status" value="1"/>
</dbReference>
<dbReference type="Pfam" id="PF13715">
    <property type="entry name" value="CarbopepD_reg_2"/>
    <property type="match status" value="1"/>
</dbReference>
<keyword evidence="10" id="KW-0732">Signal</keyword>
<evidence type="ECO:0000256" key="3">
    <source>
        <dbReference type="ARBA" id="ARBA00022452"/>
    </source>
</evidence>
<feature type="domain" description="TonB-dependent receptor-like beta-barrel" evidence="11">
    <location>
        <begin position="454"/>
        <end position="910"/>
    </location>
</feature>
<protein>
    <submittedName>
        <fullName evidence="13">SusC/RagA family TonB-linked outer membrane protein</fullName>
    </submittedName>
</protein>
<reference evidence="13" key="1">
    <citation type="submission" date="2020-08" db="EMBL/GenBank/DDBJ databases">
        <title>Pontibacter sp. SD6 16S ribosomal RNA gene Genome sequencing and assembly.</title>
        <authorList>
            <person name="Kang M."/>
        </authorList>
    </citation>
    <scope>NUCLEOTIDE SEQUENCE</scope>
    <source>
        <strain evidence="13">SD6</strain>
    </source>
</reference>
<accession>A0A923N4P4</accession>
<keyword evidence="7 8" id="KW-0998">Cell outer membrane</keyword>
<keyword evidence="14" id="KW-1185">Reference proteome</keyword>
<sequence>MKKSLLFSLFFVLVMALPAWAQQSRTVNGKVTDQATGQGLPGVAVLVKGTTVGTTTAADGAYSINVPADKNTLVFRYIGYNTQEVPVGNSGSVNVTLSVNQKQLEEVVVVGYSTTTQQSFTGTAKVVSAEKLESKSVSNVSQALAGEVAGVRVINTSGQPGTASTIRIRGIGSVNGNRAPLYVVDGVPFSGGLNSINPADIESTTVLKDAAATAIYGSRGANGVIVITTKSGRGKKSFIEADANFGTNMALLPRYETIKSPEQYIALGWEGLYNRGVAINNADPVKYANDRLFSTSGVRTGYNLWNVANGGELIDPLTRSVRPGVTRKYDPENWEDYAFQNSARREYNVKFGGSSGKTSFYSSFGYLDDVGYSINSDYERLTGRVNLRQEIKEWLTGGINISYARSETNTNGQTSDSGSIFWFVDNMPSIYPLFRRDAEGNIIEDPIYGGPQYDYGAEGNFARGFGGLTNSIADATYNTRRDNRDEINGNANLDFTILKGLTFENRLGLQYYHNKYGWLNNKFYGSAAGQQGALGLTRTDRFSYNLLNMLRYNTAVGQHGVEVLAAHEASNFKQNVFSASGYRLVVPDLLELSNAVVKNPTQNSYTDEYALESYFTQVNYDYAKKYFISATLRRDGSSRFRDDKWSNFGSVGTAWVVSNEDFMSSQNVLSNLKLKASYGLIGDQAGVGYYPGYDLYSVDNVNNQPGFALSTPGNRALTWETSKMFQTGVEFGLGNYLEGSIDYYIKNTDDLIFDVRTAPSTGIAIMTSNAGTLQNRGLEFDLVGHLVKKNDFRLDLSVNGEKFTNKITEMPIDPSTGKPKAIDVQGVYAWSEGHSVFDYYLREFAGVNPENGTSLWTVNYIDANSNGSYDKGEGIGNLTDYLSSNPDKANSIMQSTTDTYADATLKYNGKSAIPDVRGAVNLDAGFKGFDLRVQMLYSFGGYAYDGAYASLMHSGLVGSNNWHVDILNRWQQEGDITDVPRLSNELDKNVSSASTRFLTKANYLVLNNVRLSYTLPSSYTSKFGLGGLSVWVSGDNLWINTARKGFNPSTAETGASSTYRYSPLSTVTAGLRVRI</sequence>
<dbReference type="Pfam" id="PF00593">
    <property type="entry name" value="TonB_dep_Rec_b-barrel"/>
    <property type="match status" value="1"/>
</dbReference>
<evidence type="ECO:0000256" key="10">
    <source>
        <dbReference type="SAM" id="SignalP"/>
    </source>
</evidence>
<dbReference type="GO" id="GO:0009279">
    <property type="term" value="C:cell outer membrane"/>
    <property type="evidence" value="ECO:0007669"/>
    <property type="project" value="UniProtKB-SubCell"/>
</dbReference>
<dbReference type="Gene3D" id="2.170.130.10">
    <property type="entry name" value="TonB-dependent receptor, plug domain"/>
    <property type="match status" value="1"/>
</dbReference>
<keyword evidence="5 9" id="KW-0798">TonB box</keyword>
<comment type="caution">
    <text evidence="13">The sequence shown here is derived from an EMBL/GenBank/DDBJ whole genome shotgun (WGS) entry which is preliminary data.</text>
</comment>
<evidence type="ECO:0000256" key="9">
    <source>
        <dbReference type="RuleBase" id="RU003357"/>
    </source>
</evidence>
<dbReference type="Proteomes" id="UP000603640">
    <property type="component" value="Unassembled WGS sequence"/>
</dbReference>
<evidence type="ECO:0000256" key="7">
    <source>
        <dbReference type="ARBA" id="ARBA00023237"/>
    </source>
</evidence>
<gene>
    <name evidence="13" type="ORF">H8S84_08395</name>
</gene>
<dbReference type="RefSeq" id="WP_187066879.1">
    <property type="nucleotide sequence ID" value="NZ_JACRVF010000002.1"/>
</dbReference>
<organism evidence="13 14">
    <name type="scientific">Pontibacter cellulosilyticus</name>
    <dbReference type="NCBI Taxonomy" id="1720253"/>
    <lineage>
        <taxon>Bacteria</taxon>
        <taxon>Pseudomonadati</taxon>
        <taxon>Bacteroidota</taxon>
        <taxon>Cytophagia</taxon>
        <taxon>Cytophagales</taxon>
        <taxon>Hymenobacteraceae</taxon>
        <taxon>Pontibacter</taxon>
    </lineage>
</organism>
<dbReference type="SUPFAM" id="SSF56935">
    <property type="entry name" value="Porins"/>
    <property type="match status" value="1"/>
</dbReference>
<feature type="chain" id="PRO_5037712762" evidence="10">
    <location>
        <begin position="22"/>
        <end position="1075"/>
    </location>
</feature>
<evidence type="ECO:0000256" key="1">
    <source>
        <dbReference type="ARBA" id="ARBA00004571"/>
    </source>
</evidence>
<dbReference type="InterPro" id="IPR023996">
    <property type="entry name" value="TonB-dep_OMP_SusC/RagA"/>
</dbReference>
<evidence type="ECO:0000259" key="12">
    <source>
        <dbReference type="Pfam" id="PF07715"/>
    </source>
</evidence>
<evidence type="ECO:0000313" key="14">
    <source>
        <dbReference type="Proteomes" id="UP000603640"/>
    </source>
</evidence>
<dbReference type="InterPro" id="IPR012910">
    <property type="entry name" value="Plug_dom"/>
</dbReference>
<comment type="subcellular location">
    <subcellularLocation>
        <location evidence="1 8">Cell outer membrane</location>
        <topology evidence="1 8">Multi-pass membrane protein</topology>
    </subcellularLocation>
</comment>